<dbReference type="EMBL" id="LGSP01000019">
    <property type="protein sequence ID" value="KNE82130.1"/>
    <property type="molecule type" value="Genomic_DNA"/>
</dbReference>
<dbReference type="Proteomes" id="UP000037185">
    <property type="component" value="Unassembled WGS sequence"/>
</dbReference>
<accession>A0ACC4WC28</accession>
<proteinExistence type="predicted"/>
<evidence type="ECO:0000313" key="1">
    <source>
        <dbReference type="EMBL" id="KNE82130.1"/>
    </source>
</evidence>
<organism evidence="1 2">
    <name type="scientific">Streptomyces fradiae</name>
    <name type="common">Streptomyces roseoflavus</name>
    <dbReference type="NCBI Taxonomy" id="1906"/>
    <lineage>
        <taxon>Bacteria</taxon>
        <taxon>Bacillati</taxon>
        <taxon>Actinomycetota</taxon>
        <taxon>Actinomycetes</taxon>
        <taxon>Kitasatosporales</taxon>
        <taxon>Streptomycetaceae</taxon>
        <taxon>Streptomyces</taxon>
    </lineage>
</organism>
<sequence>MAGDQDSPSASLWDPELFRVEYVRLNRVISPFEDLFHRLPHRQSGRDLFQDDCVVGAAVLDRSKSPPQGFQHQTSAHIVQFAQFCGDFLQVVADRHALRQLEYLFQCSASRAGAGDSVGLTGWSTREDIGATYVLKFGLVPGLDLGFVLRGGAECPYITFDSP</sequence>
<comment type="caution">
    <text evidence="1">The sequence shown here is derived from an EMBL/GenBank/DDBJ whole genome shotgun (WGS) entry which is preliminary data.</text>
</comment>
<gene>
    <name evidence="1" type="ORF">ADZ36_12365</name>
</gene>
<reference evidence="1" key="1">
    <citation type="submission" date="2015-07" db="EMBL/GenBank/DDBJ databases">
        <title>Draft genome sequence of Streptomyces fradiae, a resistant strain to nitron-oligomycin.</title>
        <authorList>
            <person name="Vatlin A.A."/>
            <person name="Bekker O.B."/>
            <person name="Danilenko V.N."/>
        </authorList>
    </citation>
    <scope>NUCLEOTIDE SEQUENCE</scope>
    <source>
        <strain evidence="1">Olg1-1</strain>
    </source>
</reference>
<evidence type="ECO:0000313" key="2">
    <source>
        <dbReference type="Proteomes" id="UP000037185"/>
    </source>
</evidence>
<keyword evidence="2" id="KW-1185">Reference proteome</keyword>
<protein>
    <submittedName>
        <fullName evidence="1">Uncharacterized protein</fullName>
    </submittedName>
</protein>
<name>A0ACC4WC28_STRFR</name>